<feature type="transmembrane region" description="Helical" evidence="1">
    <location>
        <begin position="138"/>
        <end position="162"/>
    </location>
</feature>
<evidence type="ECO:0000313" key="2">
    <source>
        <dbReference type="EMBL" id="MEN2788750.1"/>
    </source>
</evidence>
<evidence type="ECO:0000256" key="1">
    <source>
        <dbReference type="SAM" id="Phobius"/>
    </source>
</evidence>
<evidence type="ECO:0000313" key="3">
    <source>
        <dbReference type="Proteomes" id="UP001419910"/>
    </source>
</evidence>
<name>A0ABU9XYY4_9SPHN</name>
<evidence type="ECO:0008006" key="4">
    <source>
        <dbReference type="Google" id="ProtNLM"/>
    </source>
</evidence>
<feature type="transmembrane region" description="Helical" evidence="1">
    <location>
        <begin position="12"/>
        <end position="33"/>
    </location>
</feature>
<protein>
    <recommendedName>
        <fullName evidence="4">Glycerophosphoryl diester phosphodiesterase membrane domain-containing protein</fullName>
    </recommendedName>
</protein>
<accession>A0ABU9XYY4</accession>
<keyword evidence="1" id="KW-0812">Transmembrane</keyword>
<sequence>MGTVWDRATEFLSDNLSAILPLALLAIFVPVSISQSLGPLTKMGGSAAMGFQLVSFVLSIVSLWGQLAIMALALDAAGGRASATAAANRRLLPVIGISLVLLIGVFVLMLPFGIALALSGFDFQAAVAGGKAELPPGVNAFLGLYLLIFACLLAWLAARLLLVTPTVIMERRGLGAIGRSFKLTRPVQWKIIGVILLYLIIWSVSVLAAKFVFGAVFGMIAGGDGPVTLGSVLASILESVVLTAFAVLAAAFTAKLYLAVRDAREAIVDSA</sequence>
<comment type="caution">
    <text evidence="2">The sequence shown here is derived from an EMBL/GenBank/DDBJ whole genome shotgun (WGS) entry which is preliminary data.</text>
</comment>
<feature type="transmembrane region" description="Helical" evidence="1">
    <location>
        <begin position="232"/>
        <end position="254"/>
    </location>
</feature>
<proteinExistence type="predicted"/>
<gene>
    <name evidence="2" type="ORF">ABC974_03860</name>
</gene>
<dbReference type="EMBL" id="JBDIME010000002">
    <property type="protein sequence ID" value="MEN2788750.1"/>
    <property type="molecule type" value="Genomic_DNA"/>
</dbReference>
<reference evidence="2 3" key="1">
    <citation type="submission" date="2024-05" db="EMBL/GenBank/DDBJ databases">
        <authorList>
            <person name="Liu Q."/>
            <person name="Xin Y.-H."/>
        </authorList>
    </citation>
    <scope>NUCLEOTIDE SEQUENCE [LARGE SCALE GENOMIC DNA]</scope>
    <source>
        <strain evidence="2 3">CGMCC 1.10181</strain>
    </source>
</reference>
<feature type="transmembrane region" description="Helical" evidence="1">
    <location>
        <begin position="53"/>
        <end position="74"/>
    </location>
</feature>
<organism evidence="2 3">
    <name type="scientific">Sphingomonas oligophenolica</name>
    <dbReference type="NCBI Taxonomy" id="301154"/>
    <lineage>
        <taxon>Bacteria</taxon>
        <taxon>Pseudomonadati</taxon>
        <taxon>Pseudomonadota</taxon>
        <taxon>Alphaproteobacteria</taxon>
        <taxon>Sphingomonadales</taxon>
        <taxon>Sphingomonadaceae</taxon>
        <taxon>Sphingomonas</taxon>
    </lineage>
</organism>
<keyword evidence="1" id="KW-1133">Transmembrane helix</keyword>
<keyword evidence="1" id="KW-0472">Membrane</keyword>
<feature type="transmembrane region" description="Helical" evidence="1">
    <location>
        <begin position="94"/>
        <end position="118"/>
    </location>
</feature>
<keyword evidence="3" id="KW-1185">Reference proteome</keyword>
<dbReference type="RefSeq" id="WP_343890761.1">
    <property type="nucleotide sequence ID" value="NZ_BAAAEH010000035.1"/>
</dbReference>
<feature type="transmembrane region" description="Helical" evidence="1">
    <location>
        <begin position="191"/>
        <end position="220"/>
    </location>
</feature>
<dbReference type="Proteomes" id="UP001419910">
    <property type="component" value="Unassembled WGS sequence"/>
</dbReference>